<dbReference type="Proteomes" id="UP000546642">
    <property type="component" value="Unassembled WGS sequence"/>
</dbReference>
<dbReference type="EMBL" id="JACHDS010000001">
    <property type="protein sequence ID" value="MBB6174227.1"/>
    <property type="molecule type" value="Genomic_DNA"/>
</dbReference>
<feature type="compositionally biased region" description="Low complexity" evidence="1">
    <location>
        <begin position="104"/>
        <end position="133"/>
    </location>
</feature>
<name>A0A7X0D743_9ACTN</name>
<accession>A0A7X0D743</accession>
<reference evidence="2 3" key="1">
    <citation type="submission" date="2020-08" db="EMBL/GenBank/DDBJ databases">
        <title>Sequencing the genomes of 1000 actinobacteria strains.</title>
        <authorList>
            <person name="Klenk H.-P."/>
        </authorList>
    </citation>
    <scope>NUCLEOTIDE SEQUENCE [LARGE SCALE GENOMIC DNA]</scope>
    <source>
        <strain evidence="2 3">DSM 46659</strain>
    </source>
</reference>
<gene>
    <name evidence="2" type="ORF">HNR23_004287</name>
</gene>
<proteinExistence type="predicted"/>
<dbReference type="RefSeq" id="WP_184078135.1">
    <property type="nucleotide sequence ID" value="NZ_JACHDS010000001.1"/>
</dbReference>
<feature type="region of interest" description="Disordered" evidence="1">
    <location>
        <begin position="103"/>
        <end position="133"/>
    </location>
</feature>
<organism evidence="2 3">
    <name type="scientific">Nocardiopsis mwathae</name>
    <dbReference type="NCBI Taxonomy" id="1472723"/>
    <lineage>
        <taxon>Bacteria</taxon>
        <taxon>Bacillati</taxon>
        <taxon>Actinomycetota</taxon>
        <taxon>Actinomycetes</taxon>
        <taxon>Streptosporangiales</taxon>
        <taxon>Nocardiopsidaceae</taxon>
        <taxon>Nocardiopsis</taxon>
    </lineage>
</organism>
<protein>
    <recommendedName>
        <fullName evidence="4">Transposase</fullName>
    </recommendedName>
</protein>
<evidence type="ECO:0000256" key="1">
    <source>
        <dbReference type="SAM" id="MobiDB-lite"/>
    </source>
</evidence>
<keyword evidence="3" id="KW-1185">Reference proteome</keyword>
<evidence type="ECO:0000313" key="2">
    <source>
        <dbReference type="EMBL" id="MBB6174227.1"/>
    </source>
</evidence>
<evidence type="ECO:0008006" key="4">
    <source>
        <dbReference type="Google" id="ProtNLM"/>
    </source>
</evidence>
<dbReference type="AlphaFoldDB" id="A0A7X0D743"/>
<sequence>MAVPREGIPARCWCWPGNASDQTLIRQVKDKMRDWTLSKIVWVTDRGFSSAENMRVKEVRISDTAWIVICHNSEAAERDKHICGQLVPRLEELIAPRRAVLARPPCSSASSSPGPTRPVSGPAASSSACASAP</sequence>
<comment type="caution">
    <text evidence="2">The sequence shown here is derived from an EMBL/GenBank/DDBJ whole genome shotgun (WGS) entry which is preliminary data.</text>
</comment>
<evidence type="ECO:0000313" key="3">
    <source>
        <dbReference type="Proteomes" id="UP000546642"/>
    </source>
</evidence>